<dbReference type="EMBL" id="GBXM01001199">
    <property type="protein sequence ID" value="JAI07379.1"/>
    <property type="molecule type" value="Transcribed_RNA"/>
</dbReference>
<reference evidence="1" key="2">
    <citation type="journal article" date="2015" name="Fish Shellfish Immunol.">
        <title>Early steps in the European eel (Anguilla anguilla)-Vibrio vulnificus interaction in the gills: Role of the RtxA13 toxin.</title>
        <authorList>
            <person name="Callol A."/>
            <person name="Pajuelo D."/>
            <person name="Ebbesson L."/>
            <person name="Teles M."/>
            <person name="MacKenzie S."/>
            <person name="Amaro C."/>
        </authorList>
    </citation>
    <scope>NUCLEOTIDE SEQUENCE</scope>
</reference>
<evidence type="ECO:0000313" key="1">
    <source>
        <dbReference type="EMBL" id="JAI07379.1"/>
    </source>
</evidence>
<accession>A0A0E9Y0C4</accession>
<protein>
    <submittedName>
        <fullName evidence="1">Uncharacterized protein</fullName>
    </submittedName>
</protein>
<name>A0A0E9Y0C4_ANGAN</name>
<sequence>MVVIRAQFSHLIRQRNRW</sequence>
<dbReference type="AlphaFoldDB" id="A0A0E9Y0C4"/>
<proteinExistence type="predicted"/>
<organism evidence="1">
    <name type="scientific">Anguilla anguilla</name>
    <name type="common">European freshwater eel</name>
    <name type="synonym">Muraena anguilla</name>
    <dbReference type="NCBI Taxonomy" id="7936"/>
    <lineage>
        <taxon>Eukaryota</taxon>
        <taxon>Metazoa</taxon>
        <taxon>Chordata</taxon>
        <taxon>Craniata</taxon>
        <taxon>Vertebrata</taxon>
        <taxon>Euteleostomi</taxon>
        <taxon>Actinopterygii</taxon>
        <taxon>Neopterygii</taxon>
        <taxon>Teleostei</taxon>
        <taxon>Anguilliformes</taxon>
        <taxon>Anguillidae</taxon>
        <taxon>Anguilla</taxon>
    </lineage>
</organism>
<reference evidence="1" key="1">
    <citation type="submission" date="2014-11" db="EMBL/GenBank/DDBJ databases">
        <authorList>
            <person name="Amaro Gonzalez C."/>
        </authorList>
    </citation>
    <scope>NUCLEOTIDE SEQUENCE</scope>
</reference>